<dbReference type="Pfam" id="PF01894">
    <property type="entry name" value="YjbQ"/>
    <property type="match status" value="1"/>
</dbReference>
<dbReference type="PANTHER" id="PTHR30615">
    <property type="entry name" value="UNCHARACTERIZED PROTEIN YJBQ-RELATED"/>
    <property type="match status" value="1"/>
</dbReference>
<comment type="caution">
    <text evidence="2">The sequence shown here is derived from an EMBL/GenBank/DDBJ whole genome shotgun (WGS) entry which is preliminary data.</text>
</comment>
<dbReference type="EMBL" id="MELK01000006">
    <property type="protein sequence ID" value="OFW60153.1"/>
    <property type="molecule type" value="Genomic_DNA"/>
</dbReference>
<dbReference type="AlphaFoldDB" id="A0A1F2WTK9"/>
<reference evidence="2 3" key="1">
    <citation type="journal article" date="2016" name="Nat. Commun.">
        <title>Thousands of microbial genomes shed light on interconnected biogeochemical processes in an aquifer system.</title>
        <authorList>
            <person name="Anantharaman K."/>
            <person name="Brown C.T."/>
            <person name="Hug L.A."/>
            <person name="Sharon I."/>
            <person name="Castelle C.J."/>
            <person name="Probst A.J."/>
            <person name="Thomas B.C."/>
            <person name="Singh A."/>
            <person name="Wilkins M.J."/>
            <person name="Karaoz U."/>
            <person name="Brodie E.L."/>
            <person name="Williams K.H."/>
            <person name="Hubbard S.S."/>
            <person name="Banfield J.F."/>
        </authorList>
    </citation>
    <scope>NUCLEOTIDE SEQUENCE [LARGE SCALE GENOMIC DNA]</scope>
</reference>
<dbReference type="PIRSF" id="PIRSF004681">
    <property type="entry name" value="UCP004681"/>
    <property type="match status" value="1"/>
</dbReference>
<gene>
    <name evidence="2" type="ORF">A2Y75_02385</name>
</gene>
<evidence type="ECO:0000313" key="3">
    <source>
        <dbReference type="Proteomes" id="UP000177876"/>
    </source>
</evidence>
<organism evidence="2 3">
    <name type="scientific">Candidatus Solincola sediminis</name>
    <dbReference type="NCBI Taxonomy" id="1797199"/>
    <lineage>
        <taxon>Bacteria</taxon>
        <taxon>Bacillati</taxon>
        <taxon>Actinomycetota</taxon>
        <taxon>Candidatus Geothermincolia</taxon>
        <taxon>Candidatus Geothermincolales</taxon>
        <taxon>Candidatus Geothermincolaceae</taxon>
        <taxon>Candidatus Solincola</taxon>
    </lineage>
</organism>
<dbReference type="STRING" id="1797197.A2Y75_02385"/>
<sequence length="139" mass="15311">MPVHTTSLELATRGNSEITDITQEVAEELANSPIQTGLLTVFVPGSTGGVITLECEPGLVRDLEEAFERWAPSSKTYHHDRAWADGNGHSHVRASLVGPSLSVPFKDRCMTLGTWQQLAFVDFDTRPRKRVLILQLVGE</sequence>
<dbReference type="Gene3D" id="2.60.120.460">
    <property type="entry name" value="YjbQ-like"/>
    <property type="match status" value="1"/>
</dbReference>
<evidence type="ECO:0000256" key="1">
    <source>
        <dbReference type="ARBA" id="ARBA00005534"/>
    </source>
</evidence>
<protein>
    <submittedName>
        <fullName evidence="2">Secondary thiamine-phosphate synthase enzyme</fullName>
    </submittedName>
</protein>
<evidence type="ECO:0000313" key="2">
    <source>
        <dbReference type="EMBL" id="OFW60153.1"/>
    </source>
</evidence>
<dbReference type="InterPro" id="IPR001602">
    <property type="entry name" value="UPF0047_YjbQ-like"/>
</dbReference>
<dbReference type="PANTHER" id="PTHR30615:SF8">
    <property type="entry name" value="UPF0047 PROTEIN C4A8.02C"/>
    <property type="match status" value="1"/>
</dbReference>
<dbReference type="Proteomes" id="UP000177876">
    <property type="component" value="Unassembled WGS sequence"/>
</dbReference>
<dbReference type="NCBIfam" id="TIGR00149">
    <property type="entry name" value="TIGR00149_YjbQ"/>
    <property type="match status" value="1"/>
</dbReference>
<dbReference type="SUPFAM" id="SSF111038">
    <property type="entry name" value="YjbQ-like"/>
    <property type="match status" value="1"/>
</dbReference>
<dbReference type="InterPro" id="IPR035917">
    <property type="entry name" value="YjbQ-like_sf"/>
</dbReference>
<name>A0A1F2WTK9_9ACTN</name>
<proteinExistence type="inferred from homology"/>
<comment type="similarity">
    <text evidence="1">Belongs to the UPF0047 family.</text>
</comment>
<accession>A0A1F2WTK9</accession>